<evidence type="ECO:0000256" key="2">
    <source>
        <dbReference type="ARBA" id="ARBA00016807"/>
    </source>
</evidence>
<evidence type="ECO:0000259" key="6">
    <source>
        <dbReference type="Pfam" id="PF13873"/>
    </source>
</evidence>
<feature type="domain" description="Myb/SANT-like DNA-binding" evidence="6">
    <location>
        <begin position="9"/>
        <end position="82"/>
    </location>
</feature>
<dbReference type="PANTHER" id="PTHR21411">
    <property type="entry name" value="APONTIC"/>
    <property type="match status" value="1"/>
</dbReference>
<organism evidence="7">
    <name type="scientific">Diabrotica virgifera virgifera</name>
    <name type="common">western corn rootworm</name>
    <dbReference type="NCBI Taxonomy" id="50390"/>
    <lineage>
        <taxon>Eukaryota</taxon>
        <taxon>Metazoa</taxon>
        <taxon>Ecdysozoa</taxon>
        <taxon>Arthropoda</taxon>
        <taxon>Hexapoda</taxon>
        <taxon>Insecta</taxon>
        <taxon>Pterygota</taxon>
        <taxon>Neoptera</taxon>
        <taxon>Endopterygota</taxon>
        <taxon>Coleoptera</taxon>
        <taxon>Polyphaga</taxon>
        <taxon>Cucujiformia</taxon>
        <taxon>Chrysomeloidea</taxon>
        <taxon>Chrysomelidae</taxon>
        <taxon>Galerucinae</taxon>
        <taxon>Diabroticina</taxon>
        <taxon>Diabroticites</taxon>
        <taxon>Diabrotica</taxon>
    </lineage>
</organism>
<proteinExistence type="predicted"/>
<dbReference type="Pfam" id="PF13873">
    <property type="entry name" value="Myb_DNA-bind_5"/>
    <property type="match status" value="1"/>
</dbReference>
<evidence type="ECO:0000256" key="1">
    <source>
        <dbReference type="ARBA" id="ARBA00011764"/>
    </source>
</evidence>
<keyword evidence="3" id="KW-0805">Transcription regulation</keyword>
<name>A0A6P7GE38_DIAVI</name>
<dbReference type="PANTHER" id="PTHR21411:SF0">
    <property type="entry name" value="REGULATORY PROTEIN ZESTE"/>
    <property type="match status" value="1"/>
</dbReference>
<dbReference type="RefSeq" id="XP_028147786.1">
    <property type="nucleotide sequence ID" value="XM_028291985.1"/>
</dbReference>
<sequence>MDKKAKRINYTPDEKNLLTQLVHANKDAVENKTTNAVSNTEKDEAWNRIAIQFNEMNHVHRDESSLRKQWSNIKQDLRKKAAESRRQLYKTGGGPPETKFKDEAMILEVVNTKTISGLDNMNDCDALSQPSTNTYEDVADNNAEDRNIQDRLAKRQWAQKRRPVKRNSAVEDAKLEVLQIQAEMLSQEMSNKNKLFQLEYEHKEKMFRLERQLIKKELGLGVLRFFYVHFLI</sequence>
<dbReference type="InterPro" id="IPR028002">
    <property type="entry name" value="Myb_DNA-bind_5"/>
</dbReference>
<evidence type="ECO:0000313" key="7">
    <source>
        <dbReference type="RefSeq" id="XP_028147786.1"/>
    </source>
</evidence>
<dbReference type="AlphaFoldDB" id="A0A6P7GE38"/>
<evidence type="ECO:0000256" key="5">
    <source>
        <dbReference type="ARBA" id="ARBA00025466"/>
    </source>
</evidence>
<comment type="subunit">
    <text evidence="1">Self-associates forming complexes of several hundred monomers.</text>
</comment>
<gene>
    <name evidence="7" type="primary">LOC114341195</name>
</gene>
<evidence type="ECO:0000256" key="3">
    <source>
        <dbReference type="ARBA" id="ARBA00023015"/>
    </source>
</evidence>
<protein>
    <recommendedName>
        <fullName evidence="2">Regulatory protein zeste</fullName>
    </recommendedName>
</protein>
<comment type="function">
    <text evidence="5">Involved in transvection phenomena (= synapsis-dependent gene expression), where the synaptic pairing of chromosomes carrying genes with which zeste interacts influences the expression of these genes. Zeste binds to DNA and stimulates transcription from a nearby promoter.</text>
</comment>
<evidence type="ECO:0000256" key="4">
    <source>
        <dbReference type="ARBA" id="ARBA00023163"/>
    </source>
</evidence>
<dbReference type="InParanoid" id="A0A6P7GE38"/>
<reference evidence="7" key="1">
    <citation type="submission" date="2025-08" db="UniProtKB">
        <authorList>
            <consortium name="RefSeq"/>
        </authorList>
    </citation>
    <scope>IDENTIFICATION</scope>
</reference>
<accession>A0A6P7GE38</accession>
<keyword evidence="4" id="KW-0804">Transcription</keyword>